<dbReference type="AlphaFoldDB" id="A0A4Z0AJI5"/>
<keyword evidence="3" id="KW-1185">Reference proteome</keyword>
<dbReference type="EMBL" id="QUZU01000028">
    <property type="protein sequence ID" value="TFY86942.1"/>
    <property type="molecule type" value="Genomic_DNA"/>
</dbReference>
<evidence type="ECO:0000313" key="3">
    <source>
        <dbReference type="Proteomes" id="UP000297391"/>
    </source>
</evidence>
<name>A0A4Z0AJI5_9PSED</name>
<dbReference type="OrthoDB" id="6901741at2"/>
<protein>
    <submittedName>
        <fullName evidence="2">Uncharacterized protein</fullName>
    </submittedName>
</protein>
<evidence type="ECO:0000256" key="1">
    <source>
        <dbReference type="SAM" id="MobiDB-lite"/>
    </source>
</evidence>
<dbReference type="Proteomes" id="UP000297391">
    <property type="component" value="Unassembled WGS sequence"/>
</dbReference>
<gene>
    <name evidence="2" type="ORF">DYL59_20505</name>
</gene>
<sequence>MYINSTELSENDTSTTQSHTPAALDETSDISFFNAQLSTTGQTGNGVASGLFAAHAPESTAASKRIKRGTRDTMLNKKTKEAHALPELMATANLDVVARVKMLGLLVKSVDKVATMG</sequence>
<organism evidence="2 3">
    <name type="scientific">Pseudomonas kairouanensis</name>
    <dbReference type="NCBI Taxonomy" id="2293832"/>
    <lineage>
        <taxon>Bacteria</taxon>
        <taxon>Pseudomonadati</taxon>
        <taxon>Pseudomonadota</taxon>
        <taxon>Gammaproteobacteria</taxon>
        <taxon>Pseudomonadales</taxon>
        <taxon>Pseudomonadaceae</taxon>
        <taxon>Pseudomonas</taxon>
    </lineage>
</organism>
<reference evidence="2 3" key="1">
    <citation type="journal article" date="2019" name="Syst. Appl. Microbiol.">
        <title>New species of pathogenic Pseudomonas isolated from citrus in Tunisia: Proposal of Pseudomonas kairouanensis sp. nov. and Pseudomonas nabeulensis sp. nov.</title>
        <authorList>
            <person name="Oueslati M."/>
            <person name="Mulet M."/>
            <person name="Gomila M."/>
            <person name="Berge O."/>
            <person name="Hajlaoui M.R."/>
            <person name="Lalucat J."/>
            <person name="Sadfi-Zouaoui N."/>
            <person name="Garcia-Valdes E."/>
        </authorList>
    </citation>
    <scope>NUCLEOTIDE SEQUENCE [LARGE SCALE GENOMIC DNA]</scope>
    <source>
        <strain evidence="2 3">KC12</strain>
    </source>
</reference>
<proteinExistence type="predicted"/>
<feature type="region of interest" description="Disordered" evidence="1">
    <location>
        <begin position="1"/>
        <end position="23"/>
    </location>
</feature>
<accession>A0A4Z0AJI5</accession>
<comment type="caution">
    <text evidence="2">The sequence shown here is derived from an EMBL/GenBank/DDBJ whole genome shotgun (WGS) entry which is preliminary data.</text>
</comment>
<dbReference type="RefSeq" id="WP_135290796.1">
    <property type="nucleotide sequence ID" value="NZ_QUZU01000028.1"/>
</dbReference>
<feature type="compositionally biased region" description="Polar residues" evidence="1">
    <location>
        <begin position="1"/>
        <end position="20"/>
    </location>
</feature>
<evidence type="ECO:0000313" key="2">
    <source>
        <dbReference type="EMBL" id="TFY86942.1"/>
    </source>
</evidence>